<dbReference type="OMA" id="AQHEINP"/>
<keyword evidence="3" id="KW-1185">Reference proteome</keyword>
<name>A0A8S1JN43_PARPR</name>
<dbReference type="AlphaFoldDB" id="A0A8S1JN43"/>
<evidence type="ECO:0000313" key="3">
    <source>
        <dbReference type="Proteomes" id="UP000688137"/>
    </source>
</evidence>
<accession>A0A8S1JN43</accession>
<protein>
    <submittedName>
        <fullName evidence="2">Uncharacterized protein</fullName>
    </submittedName>
</protein>
<dbReference type="EMBL" id="CAJJDM010000001">
    <property type="protein sequence ID" value="CAD8043115.1"/>
    <property type="molecule type" value="Genomic_DNA"/>
</dbReference>
<feature type="region of interest" description="Disordered" evidence="1">
    <location>
        <begin position="792"/>
        <end position="814"/>
    </location>
</feature>
<comment type="caution">
    <text evidence="2">The sequence shown here is derived from an EMBL/GenBank/DDBJ whole genome shotgun (WGS) entry which is preliminary data.</text>
</comment>
<sequence>MFKKVIKFLYSQKIDLHSDILSLKEIQSAIKSVVETHEEKFIQQIKVGQYNPQLWLKIKRHYIEPNDAIRIIKVLGEQDQAQRNQLLNKTQTTQELIKNDIYNYFIKYFSKKYEKLTFSQIAIILEQYAYVKRFDQDFFRIMENEIYDRLSDKNEIINYQDVEKILWAYQYCHYGSAILYGQLAQVIKIAQHEINPMKLAYYSYLYSKCPDNQKGGFGIYAVTEKQVQQRIRDYSFSDFIKLAQYIFIPNICSNAFQLVIEEQLAEQFPSNKNLLPHDLVKLCRATMNYYFKYNDKSLQHKIEGACIELIDKVNDKQFCSIFWSFLKSRKGNAELYDKFSKQLIIRQNLLSIRQLTLLYLNASNNSETFDLTKLLNEIIINRLNKDQQQQQQIKPTYLAYLTIASMQSKLQIPIQLTSDHLKQISTPLKVAILQTLQMSLPHLEQIKLSILLIQNLQEIELPYEDQVILNYCQRYFYKFCQQQQIKIKQSIHKSLFHQALYLDPKNEHLHNQLIVLNQQYKDEMRFFFKQDNWVVISWCLLQEHLLTKERIIKKELIQEACMGIKELDINTIFHIDKYVESLWMVILIEKLSLEVGIEKISQFIKVSHYAQTSVLLNNFKDSQLLELKDVLKQSLQQQCKDINLKQEYNQSYINMFDQGIGMMLHVTHLIKTKTQNLKFGLIVLDPSDFELQLNEEKNIQIRLGEQDYNILKHLRKERQIQKLIYEQLFDWNVEYIYLDEFQKYNKDQQLEYFTNVFGLNPLDEIDIEQTTEKRSKKGLNFQDKLNALKQQKNRNRYEQTETNDLIENDLNFDQ</sequence>
<organism evidence="2 3">
    <name type="scientific">Paramecium primaurelia</name>
    <dbReference type="NCBI Taxonomy" id="5886"/>
    <lineage>
        <taxon>Eukaryota</taxon>
        <taxon>Sar</taxon>
        <taxon>Alveolata</taxon>
        <taxon>Ciliophora</taxon>
        <taxon>Intramacronucleata</taxon>
        <taxon>Oligohymenophorea</taxon>
        <taxon>Peniculida</taxon>
        <taxon>Parameciidae</taxon>
        <taxon>Paramecium</taxon>
    </lineage>
</organism>
<dbReference type="Proteomes" id="UP000688137">
    <property type="component" value="Unassembled WGS sequence"/>
</dbReference>
<reference evidence="2" key="1">
    <citation type="submission" date="2021-01" db="EMBL/GenBank/DDBJ databases">
        <authorList>
            <consortium name="Genoscope - CEA"/>
            <person name="William W."/>
        </authorList>
    </citation>
    <scope>NUCLEOTIDE SEQUENCE</scope>
</reference>
<gene>
    <name evidence="2" type="ORF">PPRIM_AZ9-3.1.T0040338</name>
</gene>
<evidence type="ECO:0000313" key="2">
    <source>
        <dbReference type="EMBL" id="CAD8043115.1"/>
    </source>
</evidence>
<evidence type="ECO:0000256" key="1">
    <source>
        <dbReference type="SAM" id="MobiDB-lite"/>
    </source>
</evidence>
<proteinExistence type="predicted"/>
<feature type="compositionally biased region" description="Acidic residues" evidence="1">
    <location>
        <begin position="804"/>
        <end position="814"/>
    </location>
</feature>